<dbReference type="EMBL" id="GBRH01227294">
    <property type="protein sequence ID" value="JAD70601.1"/>
    <property type="molecule type" value="Transcribed_RNA"/>
</dbReference>
<name>A0A0A9C500_ARUDO</name>
<proteinExistence type="predicted"/>
<evidence type="ECO:0000313" key="1">
    <source>
        <dbReference type="EMBL" id="JAD70601.1"/>
    </source>
</evidence>
<protein>
    <submittedName>
        <fullName evidence="1">Uncharacterized protein</fullName>
    </submittedName>
</protein>
<reference evidence="1" key="1">
    <citation type="submission" date="2014-09" db="EMBL/GenBank/DDBJ databases">
        <authorList>
            <person name="Magalhaes I.L.F."/>
            <person name="Oliveira U."/>
            <person name="Santos F.R."/>
            <person name="Vidigal T.H.D.A."/>
            <person name="Brescovit A.D."/>
            <person name="Santos A.J."/>
        </authorList>
    </citation>
    <scope>NUCLEOTIDE SEQUENCE</scope>
    <source>
        <tissue evidence="1">Shoot tissue taken approximately 20 cm above the soil surface</tissue>
    </source>
</reference>
<accession>A0A0A9C500</accession>
<sequence length="15" mass="1882">MQMLYLWSKILQTNI</sequence>
<reference evidence="1" key="2">
    <citation type="journal article" date="2015" name="Data Brief">
        <title>Shoot transcriptome of the giant reed, Arundo donax.</title>
        <authorList>
            <person name="Barrero R.A."/>
            <person name="Guerrero F.D."/>
            <person name="Moolhuijzen P."/>
            <person name="Goolsby J.A."/>
            <person name="Tidwell J."/>
            <person name="Bellgard S.E."/>
            <person name="Bellgard M.I."/>
        </authorList>
    </citation>
    <scope>NUCLEOTIDE SEQUENCE</scope>
    <source>
        <tissue evidence="1">Shoot tissue taken approximately 20 cm above the soil surface</tissue>
    </source>
</reference>
<organism evidence="1">
    <name type="scientific">Arundo donax</name>
    <name type="common">Giant reed</name>
    <name type="synonym">Donax arundinaceus</name>
    <dbReference type="NCBI Taxonomy" id="35708"/>
    <lineage>
        <taxon>Eukaryota</taxon>
        <taxon>Viridiplantae</taxon>
        <taxon>Streptophyta</taxon>
        <taxon>Embryophyta</taxon>
        <taxon>Tracheophyta</taxon>
        <taxon>Spermatophyta</taxon>
        <taxon>Magnoliopsida</taxon>
        <taxon>Liliopsida</taxon>
        <taxon>Poales</taxon>
        <taxon>Poaceae</taxon>
        <taxon>PACMAD clade</taxon>
        <taxon>Arundinoideae</taxon>
        <taxon>Arundineae</taxon>
        <taxon>Arundo</taxon>
    </lineage>
</organism>